<protein>
    <submittedName>
        <fullName evidence="1">Uncharacterized protein</fullName>
    </submittedName>
</protein>
<gene>
    <name evidence="1" type="ORF">N7493_009221</name>
</gene>
<name>A0AAD6HG72_9EURO</name>
<reference evidence="1" key="1">
    <citation type="journal article" date="2023" name="IMA Fungus">
        <title>Comparative genomic study of the Penicillium genus elucidates a diverse pangenome and 15 lateral gene transfer events.</title>
        <authorList>
            <person name="Petersen C."/>
            <person name="Sorensen T."/>
            <person name="Nielsen M.R."/>
            <person name="Sondergaard T.E."/>
            <person name="Sorensen J.L."/>
            <person name="Fitzpatrick D.A."/>
            <person name="Frisvad J.C."/>
            <person name="Nielsen K.L."/>
        </authorList>
    </citation>
    <scope>NUCLEOTIDE SEQUENCE</scope>
    <source>
        <strain evidence="1">IBT 17514</strain>
    </source>
</reference>
<proteinExistence type="predicted"/>
<accession>A0AAD6HG72</accession>
<evidence type="ECO:0000313" key="2">
    <source>
        <dbReference type="Proteomes" id="UP001215712"/>
    </source>
</evidence>
<sequence length="232" mass="27398">MHKPYDEKLIVDNFHELYRLLIQLGYFKSEDILFPGHERHSINEELCQELNLSQEVVSLMKKLPYPVDGYHKPILWQSRAFEYYRDEDILNGRDPEQADTGNELRKDFLLPHEIALTCWLDDGISVILDTKENTIRVIDESDPVHNYRESHACDAPTYIQQIVENIHSLEYVYKIDAEYVDQPGSYNQIQMKRILIEDFNWGTNFREEAWKEQGPEICQRIIDESLADSGYL</sequence>
<organism evidence="1 2">
    <name type="scientific">Penicillium malachiteum</name>
    <dbReference type="NCBI Taxonomy" id="1324776"/>
    <lineage>
        <taxon>Eukaryota</taxon>
        <taxon>Fungi</taxon>
        <taxon>Dikarya</taxon>
        <taxon>Ascomycota</taxon>
        <taxon>Pezizomycotina</taxon>
        <taxon>Eurotiomycetes</taxon>
        <taxon>Eurotiomycetidae</taxon>
        <taxon>Eurotiales</taxon>
        <taxon>Aspergillaceae</taxon>
        <taxon>Penicillium</taxon>
    </lineage>
</organism>
<evidence type="ECO:0000313" key="1">
    <source>
        <dbReference type="EMBL" id="KAJ5712753.1"/>
    </source>
</evidence>
<dbReference type="AlphaFoldDB" id="A0AAD6HG72"/>
<comment type="caution">
    <text evidence="1">The sequence shown here is derived from an EMBL/GenBank/DDBJ whole genome shotgun (WGS) entry which is preliminary data.</text>
</comment>
<dbReference type="EMBL" id="JAQJAN010000013">
    <property type="protein sequence ID" value="KAJ5712753.1"/>
    <property type="molecule type" value="Genomic_DNA"/>
</dbReference>
<keyword evidence="2" id="KW-1185">Reference proteome</keyword>
<reference evidence="1" key="2">
    <citation type="submission" date="2023-01" db="EMBL/GenBank/DDBJ databases">
        <authorList>
            <person name="Petersen C."/>
        </authorList>
    </citation>
    <scope>NUCLEOTIDE SEQUENCE</scope>
    <source>
        <strain evidence="1">IBT 17514</strain>
    </source>
</reference>
<dbReference type="Proteomes" id="UP001215712">
    <property type="component" value="Unassembled WGS sequence"/>
</dbReference>